<dbReference type="PIRSF" id="PIRSF006232">
    <property type="entry name" value="Pirin"/>
    <property type="match status" value="1"/>
</dbReference>
<dbReference type="RefSeq" id="WP_377087393.1">
    <property type="nucleotide sequence ID" value="NZ_JBHSJL010000014.1"/>
</dbReference>
<evidence type="ECO:0000313" key="6">
    <source>
        <dbReference type="Proteomes" id="UP001597389"/>
    </source>
</evidence>
<comment type="similarity">
    <text evidence="1 2">Belongs to the pirin family.</text>
</comment>
<evidence type="ECO:0000256" key="2">
    <source>
        <dbReference type="RuleBase" id="RU003457"/>
    </source>
</evidence>
<dbReference type="Proteomes" id="UP001597389">
    <property type="component" value="Unassembled WGS sequence"/>
</dbReference>
<dbReference type="EMBL" id="JBHUJB010000035">
    <property type="protein sequence ID" value="MFD2159036.1"/>
    <property type="molecule type" value="Genomic_DNA"/>
</dbReference>
<dbReference type="Pfam" id="PF17954">
    <property type="entry name" value="Pirin_C_2"/>
    <property type="match status" value="1"/>
</dbReference>
<organism evidence="5 6">
    <name type="scientific">Rubritalea tangerina</name>
    <dbReference type="NCBI Taxonomy" id="430798"/>
    <lineage>
        <taxon>Bacteria</taxon>
        <taxon>Pseudomonadati</taxon>
        <taxon>Verrucomicrobiota</taxon>
        <taxon>Verrucomicrobiia</taxon>
        <taxon>Verrucomicrobiales</taxon>
        <taxon>Rubritaleaceae</taxon>
        <taxon>Rubritalea</taxon>
    </lineage>
</organism>
<accession>A0ABW4ZB03</accession>
<dbReference type="PANTHER" id="PTHR43212">
    <property type="entry name" value="QUERCETIN 2,3-DIOXYGENASE"/>
    <property type="match status" value="1"/>
</dbReference>
<gene>
    <name evidence="5" type="ORF">ACFSW8_09010</name>
</gene>
<keyword evidence="6" id="KW-1185">Reference proteome</keyword>
<reference evidence="6" key="1">
    <citation type="journal article" date="2019" name="Int. J. Syst. Evol. Microbiol.">
        <title>The Global Catalogue of Microorganisms (GCM) 10K type strain sequencing project: providing services to taxonomists for standard genome sequencing and annotation.</title>
        <authorList>
            <consortium name="The Broad Institute Genomics Platform"/>
            <consortium name="The Broad Institute Genome Sequencing Center for Infectious Disease"/>
            <person name="Wu L."/>
            <person name="Ma J."/>
        </authorList>
    </citation>
    <scope>NUCLEOTIDE SEQUENCE [LARGE SCALE GENOMIC DNA]</scope>
    <source>
        <strain evidence="6">CCUG 57942</strain>
    </source>
</reference>
<dbReference type="CDD" id="cd02910">
    <property type="entry name" value="cupin_Yhhw_N"/>
    <property type="match status" value="1"/>
</dbReference>
<sequence>MKTKALQILRSSERGHANHGWLDSYHSFSFAHYYNPEQMGFRSLRVINQDVIRGGEGFDTHPHRDMEIFTYMLSGAMEHKDSMGNQGVIRPGQIQMMSAGSGVTHSEFNASLTEDASLLQIWIMPARQGLEPSYTEWTPTEEQLGANKSLIISPDGREQSAIIHQDAYVYRIQLETGEALTHFLAEGRGAWVQLVKGELIVNDSEIFSGDAAFTEEAGGLRLTAREPVEALLFDLK</sequence>
<evidence type="ECO:0000259" key="3">
    <source>
        <dbReference type="Pfam" id="PF02678"/>
    </source>
</evidence>
<evidence type="ECO:0000313" key="5">
    <source>
        <dbReference type="EMBL" id="MFD2159036.1"/>
    </source>
</evidence>
<feature type="domain" description="Quercetin 2,3-dioxygenase C-terminal cupin" evidence="4">
    <location>
        <begin position="150"/>
        <end position="235"/>
    </location>
</feature>
<name>A0ABW4ZB03_9BACT</name>
<dbReference type="InterPro" id="IPR012093">
    <property type="entry name" value="Pirin"/>
</dbReference>
<dbReference type="InterPro" id="IPR011051">
    <property type="entry name" value="RmlC_Cupin_sf"/>
</dbReference>
<dbReference type="InterPro" id="IPR014710">
    <property type="entry name" value="RmlC-like_jellyroll"/>
</dbReference>
<dbReference type="InterPro" id="IPR003829">
    <property type="entry name" value="Pirin_N_dom"/>
</dbReference>
<dbReference type="InterPro" id="IPR041602">
    <property type="entry name" value="Quercetinase_C"/>
</dbReference>
<evidence type="ECO:0000259" key="4">
    <source>
        <dbReference type="Pfam" id="PF17954"/>
    </source>
</evidence>
<dbReference type="CDD" id="cd20311">
    <property type="entry name" value="cupin_Yhhw_C"/>
    <property type="match status" value="1"/>
</dbReference>
<dbReference type="Pfam" id="PF02678">
    <property type="entry name" value="Pirin"/>
    <property type="match status" value="1"/>
</dbReference>
<protein>
    <submittedName>
        <fullName evidence="5">Pirin family protein</fullName>
    </submittedName>
</protein>
<evidence type="ECO:0000256" key="1">
    <source>
        <dbReference type="ARBA" id="ARBA00008416"/>
    </source>
</evidence>
<dbReference type="PANTHER" id="PTHR43212:SF3">
    <property type="entry name" value="QUERCETIN 2,3-DIOXYGENASE"/>
    <property type="match status" value="1"/>
</dbReference>
<feature type="domain" description="Pirin N-terminal" evidence="3">
    <location>
        <begin position="16"/>
        <end position="123"/>
    </location>
</feature>
<dbReference type="SUPFAM" id="SSF51182">
    <property type="entry name" value="RmlC-like cupins"/>
    <property type="match status" value="1"/>
</dbReference>
<comment type="caution">
    <text evidence="5">The sequence shown here is derived from an EMBL/GenBank/DDBJ whole genome shotgun (WGS) entry which is preliminary data.</text>
</comment>
<proteinExistence type="inferred from homology"/>
<dbReference type="Gene3D" id="2.60.120.10">
    <property type="entry name" value="Jelly Rolls"/>
    <property type="match status" value="2"/>
</dbReference>